<dbReference type="PANTHER" id="PTHR14399">
    <property type="entry name" value="P53-INDUCED PROTEIN RELATED"/>
    <property type="match status" value="1"/>
</dbReference>
<feature type="region of interest" description="Disordered" evidence="8">
    <location>
        <begin position="1"/>
        <end position="72"/>
    </location>
</feature>
<keyword evidence="6 9" id="KW-1133">Transmembrane helix</keyword>
<proteinExistence type="inferred from homology"/>
<evidence type="ECO:0000256" key="7">
    <source>
        <dbReference type="ARBA" id="ARBA00023136"/>
    </source>
</evidence>
<dbReference type="EMBL" id="CACVKT020003176">
    <property type="protein sequence ID" value="CAC5382220.1"/>
    <property type="molecule type" value="Genomic_DNA"/>
</dbReference>
<dbReference type="InterPro" id="IPR015664">
    <property type="entry name" value="P53_induced"/>
</dbReference>
<evidence type="ECO:0000256" key="5">
    <source>
        <dbReference type="ARBA" id="ARBA00022949"/>
    </source>
</evidence>
<keyword evidence="4 9" id="KW-0812">Transmembrane</keyword>
<dbReference type="Pfam" id="PF00822">
    <property type="entry name" value="PMP22_Claudin"/>
    <property type="match status" value="1"/>
</dbReference>
<reference evidence="10 11" key="1">
    <citation type="submission" date="2020-06" db="EMBL/GenBank/DDBJ databases">
        <authorList>
            <person name="Li R."/>
            <person name="Bekaert M."/>
        </authorList>
    </citation>
    <scope>NUCLEOTIDE SEQUENCE [LARGE SCALE GENOMIC DNA]</scope>
    <source>
        <strain evidence="11">wild</strain>
    </source>
</reference>
<dbReference type="GO" id="GO:0098609">
    <property type="term" value="P:cell-cell adhesion"/>
    <property type="evidence" value="ECO:0007669"/>
    <property type="project" value="TreeGrafter"/>
</dbReference>
<feature type="compositionally biased region" description="Polar residues" evidence="8">
    <location>
        <begin position="125"/>
        <end position="143"/>
    </location>
</feature>
<feature type="compositionally biased region" description="Low complexity" evidence="8">
    <location>
        <begin position="211"/>
        <end position="220"/>
    </location>
</feature>
<comment type="subcellular location">
    <subcellularLocation>
        <location evidence="2">Cell junction</location>
    </subcellularLocation>
    <subcellularLocation>
        <location evidence="1">Membrane</location>
        <topology evidence="1">Multi-pass membrane protein</topology>
    </subcellularLocation>
</comment>
<feature type="compositionally biased region" description="Polar residues" evidence="8">
    <location>
        <begin position="34"/>
        <end position="50"/>
    </location>
</feature>
<accession>A0A6J8BG64</accession>
<feature type="transmembrane region" description="Helical" evidence="9">
    <location>
        <begin position="349"/>
        <end position="368"/>
    </location>
</feature>
<evidence type="ECO:0000313" key="10">
    <source>
        <dbReference type="EMBL" id="CAC5382220.1"/>
    </source>
</evidence>
<dbReference type="AlphaFoldDB" id="A0A6J8BG64"/>
<dbReference type="InterPro" id="IPR004031">
    <property type="entry name" value="PMP22/EMP/MP20/Claudin"/>
</dbReference>
<dbReference type="Proteomes" id="UP000507470">
    <property type="component" value="Unassembled WGS sequence"/>
</dbReference>
<keyword evidence="7 9" id="KW-0472">Membrane</keyword>
<dbReference type="Gene3D" id="1.20.140.150">
    <property type="match status" value="1"/>
</dbReference>
<protein>
    <submittedName>
        <fullName evidence="10">Uncharacterized protein</fullName>
    </submittedName>
</protein>
<keyword evidence="11" id="KW-1185">Reference proteome</keyword>
<evidence type="ECO:0000313" key="11">
    <source>
        <dbReference type="Proteomes" id="UP000507470"/>
    </source>
</evidence>
<dbReference type="GO" id="GO:0016020">
    <property type="term" value="C:membrane"/>
    <property type="evidence" value="ECO:0007669"/>
    <property type="project" value="UniProtKB-SubCell"/>
</dbReference>
<dbReference type="OrthoDB" id="6249883at2759"/>
<evidence type="ECO:0000256" key="2">
    <source>
        <dbReference type="ARBA" id="ARBA00004282"/>
    </source>
</evidence>
<feature type="compositionally biased region" description="Polar residues" evidence="8">
    <location>
        <begin position="1"/>
        <end position="10"/>
    </location>
</feature>
<gene>
    <name evidence="10" type="ORF">MCOR_18069</name>
</gene>
<evidence type="ECO:0000256" key="4">
    <source>
        <dbReference type="ARBA" id="ARBA00022692"/>
    </source>
</evidence>
<feature type="transmembrane region" description="Helical" evidence="9">
    <location>
        <begin position="415"/>
        <end position="435"/>
    </location>
</feature>
<sequence>MPNTGQEQTGNPGGGNNGRHYLSPDSGGCIDKSPSLQRIHQQSSTETSGLGASEFSSRESIHSNQSFNDHKCDHGHLVRYKHAMVVPKEQKNLVSKSNPETKKEISPDTEMKTMFSDGPNFDDLFNQSRNTKTNSFDTGQNENYRPRRLNYDRNHNPGQHIVDDNSSHNQSQPENYRPRRPRSRSHKLEIEDENYEWTRKGSKGSIKSHTSRGSFRSRSGSCKYKLGHDFDSAWMKWGRARRESYQRKLEVPENEPIERERATTPIKKARQELIAQFVHPDLTEKYISEDDINYIRRHRQRQYQTYHAIEKTKKNKRLLSTHSDIYLNAREWKILSSFWKHKVFRRSRYFSLFFVIISIIILSVSVASKKWIIYNTSDDVDIYEGMWESCVENRTISNLHYSECTHNIRDWQNAVIGLMIFAASIGFLAAILAVLGVCTSPLPKKIYYFHSAGEIFLVCAMAATVALVIYPAGIEMDKSIASHYYGSGYGLGWGSAFFFLCAALCMSLDDLVRESAKAKCCRLCFKRDRSDGTESQQV</sequence>
<feature type="transmembrane region" description="Helical" evidence="9">
    <location>
        <begin position="447"/>
        <end position="470"/>
    </location>
</feature>
<comment type="similarity">
    <text evidence="3">Belongs to the TMEM47 family.</text>
</comment>
<dbReference type="GO" id="GO:0005911">
    <property type="term" value="C:cell-cell junction"/>
    <property type="evidence" value="ECO:0007669"/>
    <property type="project" value="TreeGrafter"/>
</dbReference>
<feature type="transmembrane region" description="Helical" evidence="9">
    <location>
        <begin position="490"/>
        <end position="508"/>
    </location>
</feature>
<evidence type="ECO:0000256" key="9">
    <source>
        <dbReference type="SAM" id="Phobius"/>
    </source>
</evidence>
<evidence type="ECO:0000256" key="3">
    <source>
        <dbReference type="ARBA" id="ARBA00008691"/>
    </source>
</evidence>
<evidence type="ECO:0000256" key="1">
    <source>
        <dbReference type="ARBA" id="ARBA00004141"/>
    </source>
</evidence>
<feature type="compositionally biased region" description="Basic and acidic residues" evidence="8">
    <location>
        <begin position="99"/>
        <end position="111"/>
    </location>
</feature>
<keyword evidence="5" id="KW-0965">Cell junction</keyword>
<feature type="region of interest" description="Disordered" evidence="8">
    <location>
        <begin position="89"/>
        <end position="220"/>
    </location>
</feature>
<dbReference type="PANTHER" id="PTHR14399:SF5">
    <property type="entry name" value="CELL JUNCTION PROTEIN VAB-9"/>
    <property type="match status" value="1"/>
</dbReference>
<evidence type="ECO:0000256" key="6">
    <source>
        <dbReference type="ARBA" id="ARBA00022989"/>
    </source>
</evidence>
<name>A0A6J8BG64_MYTCO</name>
<evidence type="ECO:0000256" key="8">
    <source>
        <dbReference type="SAM" id="MobiDB-lite"/>
    </source>
</evidence>
<feature type="compositionally biased region" description="Basic and acidic residues" evidence="8">
    <location>
        <begin position="149"/>
        <end position="166"/>
    </location>
</feature>
<organism evidence="10 11">
    <name type="scientific">Mytilus coruscus</name>
    <name type="common">Sea mussel</name>
    <dbReference type="NCBI Taxonomy" id="42192"/>
    <lineage>
        <taxon>Eukaryota</taxon>
        <taxon>Metazoa</taxon>
        <taxon>Spiralia</taxon>
        <taxon>Lophotrochozoa</taxon>
        <taxon>Mollusca</taxon>
        <taxon>Bivalvia</taxon>
        <taxon>Autobranchia</taxon>
        <taxon>Pteriomorphia</taxon>
        <taxon>Mytilida</taxon>
        <taxon>Mytiloidea</taxon>
        <taxon>Mytilidae</taxon>
        <taxon>Mytilinae</taxon>
        <taxon>Mytilus</taxon>
    </lineage>
</organism>